<keyword evidence="2" id="KW-1185">Reference proteome</keyword>
<accession>A0A8B6CB99</accession>
<evidence type="ECO:0000313" key="2">
    <source>
        <dbReference type="Proteomes" id="UP000596742"/>
    </source>
</evidence>
<dbReference type="Proteomes" id="UP000596742">
    <property type="component" value="Unassembled WGS sequence"/>
</dbReference>
<dbReference type="CDD" id="cd19757">
    <property type="entry name" value="Bbox1"/>
    <property type="match status" value="1"/>
</dbReference>
<dbReference type="EMBL" id="UYJE01001405">
    <property type="protein sequence ID" value="VDI01944.1"/>
    <property type="molecule type" value="Genomic_DNA"/>
</dbReference>
<comment type="caution">
    <text evidence="1">The sequence shown here is derived from an EMBL/GenBank/DDBJ whole genome shotgun (WGS) entry which is preliminary data.</text>
</comment>
<name>A0A8B6CB99_MYTGA</name>
<organism evidence="1 2">
    <name type="scientific">Mytilus galloprovincialis</name>
    <name type="common">Mediterranean mussel</name>
    <dbReference type="NCBI Taxonomy" id="29158"/>
    <lineage>
        <taxon>Eukaryota</taxon>
        <taxon>Metazoa</taxon>
        <taxon>Spiralia</taxon>
        <taxon>Lophotrochozoa</taxon>
        <taxon>Mollusca</taxon>
        <taxon>Bivalvia</taxon>
        <taxon>Autobranchia</taxon>
        <taxon>Pteriomorphia</taxon>
        <taxon>Mytilida</taxon>
        <taxon>Mytiloidea</taxon>
        <taxon>Mytilidae</taxon>
        <taxon>Mytilinae</taxon>
        <taxon>Mytilus</taxon>
    </lineage>
</organism>
<sequence>MRQQGSLLVQAREGVHKSTGFDSYQKRAMLSKELGICDKPDMKKRYNKQWTIPKSKYSTRILYETIKNIGKSKEEAHDFRHVLDQDYETAMSDKFVYRPFVNKYRKGTLPVFINMMSLRQSTSYEKGHNKRLNHVGWGSIADQGIFDTSEGKQRRIMDPWVEAIFSEYFQNSKDVNMGFLRSKGITMEHFQRIKKYCNEILQCVKYHSSILPQLDMSLLKMQSMEMVKIAFGLHSSQFQASHDLSSVDGSISALGKMNRKNKVSLDQKKTIYGIEQDNRYFSKRKLIQCQMCIDHNEALHWCNTCRRNICNFCKLYHEKVWIVKHHDVQSFQF</sequence>
<dbReference type="OrthoDB" id="6214638at2759"/>
<evidence type="ECO:0000313" key="1">
    <source>
        <dbReference type="EMBL" id="VDI01944.1"/>
    </source>
</evidence>
<proteinExistence type="predicted"/>
<reference evidence="1" key="1">
    <citation type="submission" date="2018-11" db="EMBL/GenBank/DDBJ databases">
        <authorList>
            <person name="Alioto T."/>
            <person name="Alioto T."/>
        </authorList>
    </citation>
    <scope>NUCLEOTIDE SEQUENCE</scope>
</reference>
<dbReference type="AlphaFoldDB" id="A0A8B6CB99"/>
<gene>
    <name evidence="1" type="ORF">MGAL_10B075402</name>
</gene>
<protein>
    <submittedName>
        <fullName evidence="1">Uncharacterized protein</fullName>
    </submittedName>
</protein>